<keyword evidence="1" id="KW-0560">Oxidoreductase</keyword>
<evidence type="ECO:0000256" key="1">
    <source>
        <dbReference type="ARBA" id="ARBA00023002"/>
    </source>
</evidence>
<dbReference type="Gene3D" id="1.20.910.10">
    <property type="entry name" value="Heme oxygenase-like"/>
    <property type="match status" value="1"/>
</dbReference>
<dbReference type="InterPro" id="IPR039068">
    <property type="entry name" value="PqqC-like"/>
</dbReference>
<dbReference type="SMART" id="SM01236">
    <property type="entry name" value="Haem_oxygenase_2"/>
    <property type="match status" value="1"/>
</dbReference>
<reference evidence="2 3" key="1">
    <citation type="submission" date="2019-02" db="EMBL/GenBank/DDBJ databases">
        <authorList>
            <person name="Lehtovirta-Morley E L."/>
        </authorList>
    </citation>
    <scope>NUCLEOTIDE SEQUENCE [LARGE SCALE GENOMIC DNA]</scope>
    <source>
        <strain evidence="2">NFRAN1</strain>
    </source>
</reference>
<dbReference type="GO" id="GO:0016491">
    <property type="term" value="F:oxidoreductase activity"/>
    <property type="evidence" value="ECO:0007669"/>
    <property type="project" value="UniProtKB-KW"/>
</dbReference>
<proteinExistence type="predicted"/>
<dbReference type="KEGG" id="nfn:NFRAN_0383"/>
<dbReference type="OrthoDB" id="9931at2157"/>
<gene>
    <name evidence="2" type="ORF">NFRAN_0383</name>
</gene>
<dbReference type="EMBL" id="LR216287">
    <property type="protein sequence ID" value="VFJ12704.1"/>
    <property type="molecule type" value="Genomic_DNA"/>
</dbReference>
<keyword evidence="3" id="KW-1185">Reference proteome</keyword>
<dbReference type="SUPFAM" id="SSF48613">
    <property type="entry name" value="Heme oxygenase-like"/>
    <property type="match status" value="1"/>
</dbReference>
<protein>
    <submittedName>
        <fullName evidence="2">PqqC-like protein</fullName>
    </submittedName>
</protein>
<organism evidence="2 3">
    <name type="scientific">Candidatus Nitrosocosmicus franklandianus</name>
    <dbReference type="NCBI Taxonomy" id="1798806"/>
    <lineage>
        <taxon>Archaea</taxon>
        <taxon>Nitrososphaerota</taxon>
        <taxon>Nitrososphaeria</taxon>
        <taxon>Nitrososphaerales</taxon>
        <taxon>Nitrososphaeraceae</taxon>
        <taxon>Candidatus Nitrosocosmicus</taxon>
    </lineage>
</organism>
<dbReference type="AlphaFoldDB" id="A0A484I8W2"/>
<dbReference type="RefSeq" id="WP_134482774.1">
    <property type="nucleotide sequence ID" value="NZ_LR216287.1"/>
</dbReference>
<accession>A0A484I8W2</accession>
<dbReference type="PANTHER" id="PTHR40279:SF3">
    <property type="entry name" value="4-AMINOBENZOATE SYNTHASE"/>
    <property type="match status" value="1"/>
</dbReference>
<dbReference type="PANTHER" id="PTHR40279">
    <property type="entry name" value="PQQC-LIKE PROTEIN"/>
    <property type="match status" value="1"/>
</dbReference>
<evidence type="ECO:0000313" key="2">
    <source>
        <dbReference type="EMBL" id="VFJ12704.1"/>
    </source>
</evidence>
<dbReference type="Pfam" id="PF14518">
    <property type="entry name" value="Haem_oxygenas_2"/>
    <property type="match status" value="1"/>
</dbReference>
<dbReference type="Proteomes" id="UP000294299">
    <property type="component" value="Chromosome NFRAN"/>
</dbReference>
<name>A0A484I8W2_9ARCH</name>
<dbReference type="InterPro" id="IPR016084">
    <property type="entry name" value="Haem_Oase-like_multi-hlx"/>
</dbReference>
<sequence length="223" mass="25681">MSLLIDLINTEIEKHSLLKHRFYQLWQEGKLTLDHLAGYSKEYYQLVKIVPEMVQYTLNNNSDPHSGNLIKTTLREENEHVELWKKFASSLNVSAEDLNNYSPDSLTTKAIDNLLKLCTSSFIEGVAAMYAFEKELPKISETKSHGLRKFYGLHEAAAHEYFDTHKEVDIYHAKIWENILNNCPEDIQEKALNAAKNSLKAQNELLDAVQKRYVDGTLVHTEQ</sequence>
<dbReference type="GeneID" id="39419926"/>
<evidence type="ECO:0000313" key="3">
    <source>
        <dbReference type="Proteomes" id="UP000294299"/>
    </source>
</evidence>